<evidence type="ECO:0000313" key="2">
    <source>
        <dbReference type="Proteomes" id="UP001163603"/>
    </source>
</evidence>
<reference evidence="2" key="1">
    <citation type="journal article" date="2023" name="G3 (Bethesda)">
        <title>Genome assembly and association tests identify interacting loci associated with vigor, precocity, and sex in interspecific pistachio rootstocks.</title>
        <authorList>
            <person name="Palmer W."/>
            <person name="Jacygrad E."/>
            <person name="Sagayaradj S."/>
            <person name="Cavanaugh K."/>
            <person name="Han R."/>
            <person name="Bertier L."/>
            <person name="Beede B."/>
            <person name="Kafkas S."/>
            <person name="Golino D."/>
            <person name="Preece J."/>
            <person name="Michelmore R."/>
        </authorList>
    </citation>
    <scope>NUCLEOTIDE SEQUENCE [LARGE SCALE GENOMIC DNA]</scope>
</reference>
<sequence length="140" mass="14160">MCYVGKATKIFIFIVTVLVVLGLVLGFGLLRHSIQKSHKCSGDSCHSPPILFPNPNPSSNLPSPAGSSQPSPPSPDLGSSPPSPPNPNPSPTPPPPIATNPTPPPPTLPPPPLPSDITTGAPPPGSSANFVVVSPGLVHA</sequence>
<keyword evidence="2" id="KW-1185">Reference proteome</keyword>
<protein>
    <submittedName>
        <fullName evidence="1">Uncharacterized protein</fullName>
    </submittedName>
</protein>
<gene>
    <name evidence="1" type="ORF">Pint_02086</name>
</gene>
<dbReference type="EMBL" id="CM047736">
    <property type="protein sequence ID" value="KAJ0051746.1"/>
    <property type="molecule type" value="Genomic_DNA"/>
</dbReference>
<accession>A0ACC0ZF19</accession>
<name>A0ACC0ZF19_9ROSI</name>
<dbReference type="Proteomes" id="UP001163603">
    <property type="component" value="Chromosome 1"/>
</dbReference>
<proteinExistence type="predicted"/>
<comment type="caution">
    <text evidence="1">The sequence shown here is derived from an EMBL/GenBank/DDBJ whole genome shotgun (WGS) entry which is preliminary data.</text>
</comment>
<evidence type="ECO:0000313" key="1">
    <source>
        <dbReference type="EMBL" id="KAJ0051746.1"/>
    </source>
</evidence>
<organism evidence="1 2">
    <name type="scientific">Pistacia integerrima</name>
    <dbReference type="NCBI Taxonomy" id="434235"/>
    <lineage>
        <taxon>Eukaryota</taxon>
        <taxon>Viridiplantae</taxon>
        <taxon>Streptophyta</taxon>
        <taxon>Embryophyta</taxon>
        <taxon>Tracheophyta</taxon>
        <taxon>Spermatophyta</taxon>
        <taxon>Magnoliopsida</taxon>
        <taxon>eudicotyledons</taxon>
        <taxon>Gunneridae</taxon>
        <taxon>Pentapetalae</taxon>
        <taxon>rosids</taxon>
        <taxon>malvids</taxon>
        <taxon>Sapindales</taxon>
        <taxon>Anacardiaceae</taxon>
        <taxon>Pistacia</taxon>
    </lineage>
</organism>